<keyword evidence="1" id="KW-0472">Membrane</keyword>
<name>A0ABV0UXY9_9TELE</name>
<comment type="caution">
    <text evidence="2">The sequence shown here is derived from an EMBL/GenBank/DDBJ whole genome shotgun (WGS) entry which is preliminary data.</text>
</comment>
<sequence length="99" mass="11327">MTGVSVSLSNPCISESLTTAYFFSYMPLSCVSAFCTAFLLKSEPINVWFAYMNRVFYNNLFLTLYLTVTVKDRLYWLLQLPVSLCYAVWSSLFAELMGL</sequence>
<feature type="transmembrane region" description="Helical" evidence="1">
    <location>
        <begin position="20"/>
        <end position="40"/>
    </location>
</feature>
<gene>
    <name evidence="2" type="ORF">ILYODFUR_035896</name>
</gene>
<proteinExistence type="predicted"/>
<dbReference type="Proteomes" id="UP001482620">
    <property type="component" value="Unassembled WGS sequence"/>
</dbReference>
<dbReference type="EMBL" id="JAHRIQ010088146">
    <property type="protein sequence ID" value="MEQ2250050.1"/>
    <property type="molecule type" value="Genomic_DNA"/>
</dbReference>
<evidence type="ECO:0000313" key="2">
    <source>
        <dbReference type="EMBL" id="MEQ2250050.1"/>
    </source>
</evidence>
<accession>A0ABV0UXY9</accession>
<keyword evidence="1" id="KW-1133">Transmembrane helix</keyword>
<evidence type="ECO:0000256" key="1">
    <source>
        <dbReference type="SAM" id="Phobius"/>
    </source>
</evidence>
<protein>
    <submittedName>
        <fullName evidence="2">Uncharacterized protein</fullName>
    </submittedName>
</protein>
<organism evidence="2 3">
    <name type="scientific">Ilyodon furcidens</name>
    <name type="common">goldbreast splitfin</name>
    <dbReference type="NCBI Taxonomy" id="33524"/>
    <lineage>
        <taxon>Eukaryota</taxon>
        <taxon>Metazoa</taxon>
        <taxon>Chordata</taxon>
        <taxon>Craniata</taxon>
        <taxon>Vertebrata</taxon>
        <taxon>Euteleostomi</taxon>
        <taxon>Actinopterygii</taxon>
        <taxon>Neopterygii</taxon>
        <taxon>Teleostei</taxon>
        <taxon>Neoteleostei</taxon>
        <taxon>Acanthomorphata</taxon>
        <taxon>Ovalentaria</taxon>
        <taxon>Atherinomorphae</taxon>
        <taxon>Cyprinodontiformes</taxon>
        <taxon>Goodeidae</taxon>
        <taxon>Ilyodon</taxon>
    </lineage>
</organism>
<feature type="transmembrane region" description="Helical" evidence="1">
    <location>
        <begin position="47"/>
        <end position="68"/>
    </location>
</feature>
<feature type="transmembrane region" description="Helical" evidence="1">
    <location>
        <begin position="74"/>
        <end position="94"/>
    </location>
</feature>
<evidence type="ECO:0000313" key="3">
    <source>
        <dbReference type="Proteomes" id="UP001482620"/>
    </source>
</evidence>
<keyword evidence="1" id="KW-0812">Transmembrane</keyword>
<reference evidence="2 3" key="1">
    <citation type="submission" date="2021-06" db="EMBL/GenBank/DDBJ databases">
        <authorList>
            <person name="Palmer J.M."/>
        </authorList>
    </citation>
    <scope>NUCLEOTIDE SEQUENCE [LARGE SCALE GENOMIC DNA]</scope>
    <source>
        <strain evidence="3">if_2019</strain>
        <tissue evidence="2">Muscle</tissue>
    </source>
</reference>
<keyword evidence="3" id="KW-1185">Reference proteome</keyword>